<evidence type="ECO:0000256" key="1">
    <source>
        <dbReference type="SAM" id="MobiDB-lite"/>
    </source>
</evidence>
<accession>A0A074MD26</accession>
<comment type="caution">
    <text evidence="3">The sequence shown here is derived from an EMBL/GenBank/DDBJ whole genome shotgun (WGS) entry which is preliminary data.</text>
</comment>
<gene>
    <name evidence="3" type="ORF">EH32_02085</name>
</gene>
<evidence type="ECO:0000259" key="2">
    <source>
        <dbReference type="Pfam" id="PF01796"/>
    </source>
</evidence>
<dbReference type="SUPFAM" id="SSF50249">
    <property type="entry name" value="Nucleic acid-binding proteins"/>
    <property type="match status" value="1"/>
</dbReference>
<keyword evidence="4" id="KW-1185">Reference proteome</keyword>
<dbReference type="Proteomes" id="UP000027866">
    <property type="component" value="Unassembled WGS sequence"/>
</dbReference>
<dbReference type="EMBL" id="JMIX01000012">
    <property type="protein sequence ID" value="KEO90635.1"/>
    <property type="molecule type" value="Genomic_DNA"/>
</dbReference>
<dbReference type="Pfam" id="PF01796">
    <property type="entry name" value="OB_ChsH2_C"/>
    <property type="match status" value="1"/>
</dbReference>
<dbReference type="RefSeq" id="WP_034905838.1">
    <property type="nucleotide sequence ID" value="NZ_CP017057.1"/>
</dbReference>
<evidence type="ECO:0000313" key="4">
    <source>
        <dbReference type="Proteomes" id="UP000027866"/>
    </source>
</evidence>
<feature type="region of interest" description="Disordered" evidence="1">
    <location>
        <begin position="1"/>
        <end position="22"/>
    </location>
</feature>
<dbReference type="PATRIC" id="fig|39960.10.peg.150"/>
<protein>
    <recommendedName>
        <fullName evidence="2">ChsH2 C-terminal OB-fold domain-containing protein</fullName>
    </recommendedName>
</protein>
<organism evidence="3 4">
    <name type="scientific">Erythrobacter litoralis</name>
    <dbReference type="NCBI Taxonomy" id="39960"/>
    <lineage>
        <taxon>Bacteria</taxon>
        <taxon>Pseudomonadati</taxon>
        <taxon>Pseudomonadota</taxon>
        <taxon>Alphaproteobacteria</taxon>
        <taxon>Sphingomonadales</taxon>
        <taxon>Erythrobacteraceae</taxon>
        <taxon>Erythrobacter/Porphyrobacter group</taxon>
        <taxon>Erythrobacter</taxon>
    </lineage>
</organism>
<sequence>MGEKIDPNLWSDDPEPHLMGGKLPSGEVVFPMPAGDAAKNVEPYRLSRRGKLWSWTSQGFLPKEPYEGPGSGPDEGPPDFKPFLLGYVELPGEVIVESRIVDAGLDDLELGMEMEFTIVPFNDTYDTYAFRPVANVQEKAA</sequence>
<dbReference type="OrthoDB" id="4303499at2"/>
<feature type="domain" description="ChsH2 C-terminal OB-fold" evidence="2">
    <location>
        <begin position="45"/>
        <end position="116"/>
    </location>
</feature>
<name>A0A074MD26_9SPHN</name>
<dbReference type="InterPro" id="IPR012340">
    <property type="entry name" value="NA-bd_OB-fold"/>
</dbReference>
<reference evidence="3 4" key="1">
    <citation type="submission" date="2014-04" db="EMBL/GenBank/DDBJ databases">
        <title>A comprehensive comparison of genomes of Erythrobacter spp. Strains.</title>
        <authorList>
            <person name="Zheng Q."/>
        </authorList>
    </citation>
    <scope>NUCLEOTIDE SEQUENCE [LARGE SCALE GENOMIC DNA]</scope>
    <source>
        <strain evidence="3 4">DSM 8509</strain>
    </source>
</reference>
<proteinExistence type="predicted"/>
<dbReference type="AlphaFoldDB" id="A0A074MD26"/>
<dbReference type="KEGG" id="elq:Ga0102493_111084"/>
<dbReference type="InterPro" id="IPR002878">
    <property type="entry name" value="ChsH2_C"/>
</dbReference>
<evidence type="ECO:0000313" key="3">
    <source>
        <dbReference type="EMBL" id="KEO90635.1"/>
    </source>
</evidence>